<evidence type="ECO:0008006" key="3">
    <source>
        <dbReference type="Google" id="ProtNLM"/>
    </source>
</evidence>
<dbReference type="AlphaFoldDB" id="A0A6H1Q5E9"/>
<evidence type="ECO:0000313" key="2">
    <source>
        <dbReference type="Proteomes" id="UP000501094"/>
    </source>
</evidence>
<name>A0A6H1Q5E9_9PROT</name>
<reference evidence="1 2" key="1">
    <citation type="journal article" date="2020" name="Nat. Microbiol.">
        <title>Lysogenic host-virus interactions in SAR11 marine bacteria.</title>
        <authorList>
            <person name="Morris R.M."/>
            <person name="Cain K.R."/>
            <person name="Hvorecny K.L."/>
            <person name="Kollman J.M."/>
        </authorList>
    </citation>
    <scope>NUCLEOTIDE SEQUENCE [LARGE SCALE GENOMIC DNA]</scope>
    <source>
        <strain evidence="1 2">NP1</strain>
    </source>
</reference>
<dbReference type="Proteomes" id="UP000501094">
    <property type="component" value="Chromosome"/>
</dbReference>
<organism evidence="1 2">
    <name type="scientific">Candidatus Pelagibacter giovannonii</name>
    <dbReference type="NCBI Taxonomy" id="2563896"/>
    <lineage>
        <taxon>Bacteria</taxon>
        <taxon>Pseudomonadati</taxon>
        <taxon>Pseudomonadota</taxon>
        <taxon>Alphaproteobacteria</taxon>
        <taxon>Candidatus Pelagibacterales</taxon>
        <taxon>Candidatus Pelagibacteraceae</taxon>
        <taxon>Candidatus Pelagibacter</taxon>
    </lineage>
</organism>
<dbReference type="Gene3D" id="2.60.120.620">
    <property type="entry name" value="q2cbj1_9rhob like domain"/>
    <property type="match status" value="1"/>
</dbReference>
<protein>
    <recommendedName>
        <fullName evidence="3">2OG-Fe(II) oxygenase</fullName>
    </recommendedName>
</protein>
<sequence length="220" mass="25392">MSFLNSIQNQSKKHEFPFDHWEYNNALSDGAIEEIIKADIPDVSKHNLNYDGTRAIDGGAAEFREGIASGGEAIKFRCFVTNENGKKFPNLVKFINELQSKEVHGTISKMIDRDLSNSYVRVEVICDREGFWLKPHCDIKEKLMSGLIFVNNANESEELGTDFYNEKLEKVKTVPYKNNYGYMFTSGPNTWHGMEKKKIVKERRCIQVNYVTFETDWKVL</sequence>
<proteinExistence type="predicted"/>
<gene>
    <name evidence="1" type="ORF">E5R92_05925</name>
</gene>
<dbReference type="EMBL" id="CP038852">
    <property type="protein sequence ID" value="QIZ21319.1"/>
    <property type="molecule type" value="Genomic_DNA"/>
</dbReference>
<dbReference type="KEGG" id="peg:E5R92_05925"/>
<dbReference type="RefSeq" id="WP_168607175.1">
    <property type="nucleotide sequence ID" value="NZ_CP038852.1"/>
</dbReference>
<accession>A0A6H1Q5E9</accession>
<keyword evidence="2" id="KW-1185">Reference proteome</keyword>
<evidence type="ECO:0000313" key="1">
    <source>
        <dbReference type="EMBL" id="QIZ21319.1"/>
    </source>
</evidence>